<proteinExistence type="inferred from homology"/>
<dbReference type="InterPro" id="IPR011095">
    <property type="entry name" value="Dala_Dala_lig_C"/>
</dbReference>
<dbReference type="GO" id="GO:0005829">
    <property type="term" value="C:cytosol"/>
    <property type="evidence" value="ECO:0007669"/>
    <property type="project" value="TreeGrafter"/>
</dbReference>
<keyword evidence="7 22" id="KW-0963">Cytoplasm</keyword>
<evidence type="ECO:0000256" key="18">
    <source>
        <dbReference type="ARBA" id="ARBA00060592"/>
    </source>
</evidence>
<feature type="binding site" evidence="25">
    <location>
        <position position="358"/>
    </location>
    <ligand>
        <name>Mg(2+)</name>
        <dbReference type="ChEBI" id="CHEBI:18420"/>
        <label>2</label>
    </ligand>
</feature>
<comment type="subcellular location">
    <subcellularLocation>
        <location evidence="3 22">Cytoplasm</location>
    </subcellularLocation>
</comment>
<dbReference type="Gene3D" id="3.30.1490.20">
    <property type="entry name" value="ATP-grasp fold, A domain"/>
    <property type="match status" value="1"/>
</dbReference>
<dbReference type="GO" id="GO:0005524">
    <property type="term" value="F:ATP binding"/>
    <property type="evidence" value="ECO:0007669"/>
    <property type="project" value="UniProtKB-UniRule"/>
</dbReference>
<evidence type="ECO:0000256" key="5">
    <source>
        <dbReference type="ARBA" id="ARBA00010871"/>
    </source>
</evidence>
<name>A0A2R6Y0D4_9BACL</name>
<comment type="cofactor">
    <cofactor evidence="25">
        <name>Mg(2+)</name>
        <dbReference type="ChEBI" id="CHEBI:18420"/>
    </cofactor>
    <cofactor evidence="25">
        <name>Mn(2+)</name>
        <dbReference type="ChEBI" id="CHEBI:29035"/>
    </cofactor>
    <text evidence="25">Binds 2 magnesium or manganese ions per subunit.</text>
</comment>
<dbReference type="AlphaFoldDB" id="A0A2R6Y0D4"/>
<dbReference type="GO" id="GO:0071555">
    <property type="term" value="P:cell wall organization"/>
    <property type="evidence" value="ECO:0007669"/>
    <property type="project" value="UniProtKB-KW"/>
</dbReference>
<evidence type="ECO:0000256" key="15">
    <source>
        <dbReference type="ARBA" id="ARBA00023211"/>
    </source>
</evidence>
<evidence type="ECO:0000256" key="14">
    <source>
        <dbReference type="ARBA" id="ARBA00022984"/>
    </source>
</evidence>
<protein>
    <recommendedName>
        <fullName evidence="19 22">D-alanine--D-alanine ligase</fullName>
        <ecNumber evidence="6 22">6.3.2.4</ecNumber>
    </recommendedName>
    <alternativeName>
        <fullName evidence="21 22">D-Ala-D-Ala ligase</fullName>
    </alternativeName>
    <alternativeName>
        <fullName evidence="20 22">D-alanylalanine synthetase</fullName>
    </alternativeName>
</protein>
<dbReference type="Proteomes" id="UP000244338">
    <property type="component" value="Unassembled WGS sequence"/>
</dbReference>
<feature type="active site" evidence="23">
    <location>
        <position position="18"/>
    </location>
</feature>
<dbReference type="FunFam" id="3.30.1490.20:FF:000007">
    <property type="entry name" value="D-alanine--D-alanine ligase"/>
    <property type="match status" value="1"/>
</dbReference>
<dbReference type="PROSITE" id="PS00844">
    <property type="entry name" value="DALA_DALA_LIGASE_2"/>
    <property type="match status" value="1"/>
</dbReference>
<keyword evidence="10 24" id="KW-0547">Nucleotide-binding</keyword>
<dbReference type="HAMAP" id="MF_00047">
    <property type="entry name" value="Dala_Dala_lig"/>
    <property type="match status" value="1"/>
</dbReference>
<dbReference type="InterPro" id="IPR016185">
    <property type="entry name" value="PreATP-grasp_dom_sf"/>
</dbReference>
<comment type="function">
    <text evidence="2 22">Cell wall formation.</text>
</comment>
<evidence type="ECO:0000256" key="25">
    <source>
        <dbReference type="PIRSR" id="PIRSR039102-3"/>
    </source>
</evidence>
<evidence type="ECO:0000256" key="7">
    <source>
        <dbReference type="ARBA" id="ARBA00022490"/>
    </source>
</evidence>
<accession>A0A2R6Y0D4</accession>
<evidence type="ECO:0000259" key="27">
    <source>
        <dbReference type="PROSITE" id="PS50975"/>
    </source>
</evidence>
<evidence type="ECO:0000256" key="3">
    <source>
        <dbReference type="ARBA" id="ARBA00004496"/>
    </source>
</evidence>
<feature type="binding site" evidence="24">
    <location>
        <begin position="226"/>
        <end position="228"/>
    </location>
    <ligand>
        <name>ATP</name>
        <dbReference type="ChEBI" id="CHEBI:30616"/>
    </ligand>
</feature>
<dbReference type="Gene3D" id="3.30.470.20">
    <property type="entry name" value="ATP-grasp fold, B domain"/>
    <property type="match status" value="1"/>
</dbReference>
<keyword evidence="12 25" id="KW-0460">Magnesium</keyword>
<keyword evidence="16 22" id="KW-0961">Cell wall biogenesis/degradation</keyword>
<evidence type="ECO:0000256" key="16">
    <source>
        <dbReference type="ARBA" id="ARBA00023316"/>
    </source>
</evidence>
<dbReference type="PROSITE" id="PS00843">
    <property type="entry name" value="DALA_DALA_LIGASE_1"/>
    <property type="match status" value="1"/>
</dbReference>
<evidence type="ECO:0000256" key="26">
    <source>
        <dbReference type="PROSITE-ProRule" id="PRU00409"/>
    </source>
</evidence>
<dbReference type="NCBIfam" id="TIGR01205">
    <property type="entry name" value="D_ala_D_alaTIGR"/>
    <property type="match status" value="1"/>
</dbReference>
<evidence type="ECO:0000256" key="13">
    <source>
        <dbReference type="ARBA" id="ARBA00022960"/>
    </source>
</evidence>
<comment type="similarity">
    <text evidence="5 22">Belongs to the D-alanine--D-alanine ligase family.</text>
</comment>
<evidence type="ECO:0000256" key="23">
    <source>
        <dbReference type="PIRSR" id="PIRSR039102-1"/>
    </source>
</evidence>
<dbReference type="GO" id="GO:0008716">
    <property type="term" value="F:D-alanine-D-alanine ligase activity"/>
    <property type="evidence" value="ECO:0007669"/>
    <property type="project" value="UniProtKB-UniRule"/>
</dbReference>
<dbReference type="EC" id="6.3.2.4" evidence="6 22"/>
<dbReference type="FunFam" id="3.30.470.20:FF:000008">
    <property type="entry name" value="D-alanine--D-alanine ligase"/>
    <property type="match status" value="1"/>
</dbReference>
<feature type="binding site" evidence="25">
    <location>
        <position position="360"/>
    </location>
    <ligand>
        <name>Mg(2+)</name>
        <dbReference type="ChEBI" id="CHEBI:18420"/>
        <label>2</label>
    </ligand>
</feature>
<feature type="domain" description="ATP-grasp" evidence="27">
    <location>
        <begin position="185"/>
        <end position="391"/>
    </location>
</feature>
<feature type="binding site" evidence="25">
    <location>
        <position position="358"/>
    </location>
    <ligand>
        <name>Mg(2+)</name>
        <dbReference type="ChEBI" id="CHEBI:18420"/>
        <label>1</label>
    </ligand>
</feature>
<evidence type="ECO:0000256" key="2">
    <source>
        <dbReference type="ARBA" id="ARBA00003921"/>
    </source>
</evidence>
<dbReference type="InterPro" id="IPR000291">
    <property type="entry name" value="D-Ala_lig_Van_CS"/>
</dbReference>
<evidence type="ECO:0000313" key="29">
    <source>
        <dbReference type="Proteomes" id="UP000244338"/>
    </source>
</evidence>
<dbReference type="PANTHER" id="PTHR23132">
    <property type="entry name" value="D-ALANINE--D-ALANINE LIGASE"/>
    <property type="match status" value="1"/>
</dbReference>
<dbReference type="SUPFAM" id="SSF52440">
    <property type="entry name" value="PreATP-grasp domain"/>
    <property type="match status" value="1"/>
</dbReference>
<evidence type="ECO:0000256" key="12">
    <source>
        <dbReference type="ARBA" id="ARBA00022842"/>
    </source>
</evidence>
<dbReference type="SUPFAM" id="SSF56059">
    <property type="entry name" value="Glutathione synthetase ATP-binding domain-like"/>
    <property type="match status" value="1"/>
</dbReference>
<evidence type="ECO:0000313" key="28">
    <source>
        <dbReference type="EMBL" id="PTQ56137.1"/>
    </source>
</evidence>
<keyword evidence="11 26" id="KW-0067">ATP-binding</keyword>
<dbReference type="GO" id="GO:0009252">
    <property type="term" value="P:peptidoglycan biosynthetic process"/>
    <property type="evidence" value="ECO:0007669"/>
    <property type="project" value="UniProtKB-UniRule"/>
</dbReference>
<dbReference type="UniPathway" id="UPA00219"/>
<dbReference type="Pfam" id="PF07478">
    <property type="entry name" value="Dala_Dala_lig_C"/>
    <property type="match status" value="1"/>
</dbReference>
<feature type="binding site" evidence="24">
    <location>
        <position position="181"/>
    </location>
    <ligand>
        <name>ATP</name>
        <dbReference type="ChEBI" id="CHEBI:30616"/>
    </ligand>
</feature>
<reference evidence="29" key="1">
    <citation type="journal article" date="2018" name="Sci. Rep.">
        <title>Lignite coal burning seam in the remote Altai Mountains harbors a hydrogen-driven thermophilic microbial community.</title>
        <authorList>
            <person name="Kadnikov V.V."/>
            <person name="Mardanov A.V."/>
            <person name="Ivasenko D.A."/>
            <person name="Antsiferov D.V."/>
            <person name="Beletsky A.V."/>
            <person name="Karnachuk O.V."/>
            <person name="Ravin N.V."/>
        </authorList>
    </citation>
    <scope>NUCLEOTIDE SEQUENCE [LARGE SCALE GENOMIC DNA]</scope>
</reference>
<evidence type="ECO:0000256" key="21">
    <source>
        <dbReference type="ARBA" id="ARBA00077154"/>
    </source>
</evidence>
<evidence type="ECO:0000256" key="11">
    <source>
        <dbReference type="ARBA" id="ARBA00022840"/>
    </source>
</evidence>
<evidence type="ECO:0000256" key="22">
    <source>
        <dbReference type="HAMAP-Rule" id="MF_00047"/>
    </source>
</evidence>
<keyword evidence="9 25" id="KW-0479">Metal-binding</keyword>
<dbReference type="PROSITE" id="PS50975">
    <property type="entry name" value="ATP_GRASP"/>
    <property type="match status" value="1"/>
</dbReference>
<evidence type="ECO:0000256" key="19">
    <source>
        <dbReference type="ARBA" id="ARBA00068427"/>
    </source>
</evidence>
<comment type="pathway">
    <text evidence="18">Glycan biosynthesis.</text>
</comment>
<dbReference type="InterPro" id="IPR013815">
    <property type="entry name" value="ATP_grasp_subdomain_1"/>
</dbReference>
<comment type="catalytic activity">
    <reaction evidence="17 22">
        <text>2 D-alanine + ATP = D-alanyl-D-alanine + ADP + phosphate + H(+)</text>
        <dbReference type="Rhea" id="RHEA:11224"/>
        <dbReference type="ChEBI" id="CHEBI:15378"/>
        <dbReference type="ChEBI" id="CHEBI:30616"/>
        <dbReference type="ChEBI" id="CHEBI:43474"/>
        <dbReference type="ChEBI" id="CHEBI:57416"/>
        <dbReference type="ChEBI" id="CHEBI:57822"/>
        <dbReference type="ChEBI" id="CHEBI:456216"/>
        <dbReference type="EC" id="6.3.2.4"/>
    </reaction>
</comment>
<evidence type="ECO:0000256" key="4">
    <source>
        <dbReference type="ARBA" id="ARBA00004752"/>
    </source>
</evidence>
<evidence type="ECO:0000256" key="10">
    <source>
        <dbReference type="ARBA" id="ARBA00022741"/>
    </source>
</evidence>
<dbReference type="NCBIfam" id="NF002528">
    <property type="entry name" value="PRK01966.1-4"/>
    <property type="match status" value="1"/>
</dbReference>
<keyword evidence="14 22" id="KW-0573">Peptidoglycan synthesis</keyword>
<keyword evidence="8 22" id="KW-0436">Ligase</keyword>
<feature type="binding site" evidence="24">
    <location>
        <begin position="264"/>
        <end position="271"/>
    </location>
    <ligand>
        <name>ATP</name>
        <dbReference type="ChEBI" id="CHEBI:30616"/>
    </ligand>
</feature>
<dbReference type="EMBL" id="PEBX01000043">
    <property type="protein sequence ID" value="PTQ56137.1"/>
    <property type="molecule type" value="Genomic_DNA"/>
</dbReference>
<evidence type="ECO:0000256" key="17">
    <source>
        <dbReference type="ARBA" id="ARBA00047614"/>
    </source>
</evidence>
<evidence type="ECO:0000256" key="9">
    <source>
        <dbReference type="ARBA" id="ARBA00022723"/>
    </source>
</evidence>
<dbReference type="GO" id="GO:0008360">
    <property type="term" value="P:regulation of cell shape"/>
    <property type="evidence" value="ECO:0007669"/>
    <property type="project" value="UniProtKB-KW"/>
</dbReference>
<evidence type="ECO:0000256" key="20">
    <source>
        <dbReference type="ARBA" id="ARBA00076288"/>
    </source>
</evidence>
<dbReference type="InterPro" id="IPR011127">
    <property type="entry name" value="Dala_Dala_lig_N"/>
</dbReference>
<organism evidence="28 29">
    <name type="scientific">Candidatus Carbonibacillus altaicus</name>
    <dbReference type="NCBI Taxonomy" id="2163959"/>
    <lineage>
        <taxon>Bacteria</taxon>
        <taxon>Bacillati</taxon>
        <taxon>Bacillota</taxon>
        <taxon>Bacilli</taxon>
        <taxon>Bacillales</taxon>
        <taxon>Candidatus Carbonibacillus</taxon>
    </lineage>
</organism>
<evidence type="ECO:0000256" key="24">
    <source>
        <dbReference type="PIRSR" id="PIRSR039102-2"/>
    </source>
</evidence>
<feature type="active site" evidence="23">
    <location>
        <position position="369"/>
    </location>
</feature>
<dbReference type="NCBIfam" id="NF002378">
    <property type="entry name" value="PRK01372.1"/>
    <property type="match status" value="1"/>
</dbReference>
<feature type="active site" evidence="23">
    <location>
        <position position="234"/>
    </location>
</feature>
<dbReference type="Pfam" id="PF01820">
    <property type="entry name" value="Dala_Dala_lig_N"/>
    <property type="match status" value="1"/>
</dbReference>
<comment type="pathway">
    <text evidence="4 22">Cell wall biogenesis; peptidoglycan biosynthesis.</text>
</comment>
<comment type="cofactor">
    <cofactor evidence="1">
        <name>Mn(2+)</name>
        <dbReference type="ChEBI" id="CHEBI:29035"/>
    </cofactor>
</comment>
<keyword evidence="13 22" id="KW-0133">Cell shape</keyword>
<gene>
    <name evidence="22" type="primary">ddl</name>
    <name evidence="28" type="ORF">BSOLF_0786</name>
</gene>
<dbReference type="PANTHER" id="PTHR23132:SF25">
    <property type="entry name" value="D-ALANINE--D-ALANINE LIGASE A"/>
    <property type="match status" value="1"/>
</dbReference>
<feature type="binding site" evidence="25">
    <location>
        <position position="344"/>
    </location>
    <ligand>
        <name>Mg(2+)</name>
        <dbReference type="ChEBI" id="CHEBI:18420"/>
        <label>1</label>
    </ligand>
</feature>
<sequence>MERGKISVALIFGGASDEHDVSISSARSVYEAIDKSRYTVLPIAIDRHGNWLDDEASFALLLGKGETIPGSDKGSGAELAEKTGERYAKRTEMGYTGARYGENTESRYGERIEAGRGVSTRRSYCKKRRIVGSPLLSQADVAFPLLHGPHGEDGTIQGYFELLGMPYVGSGVLASAVSMDKSMMREVFRCAGLPLVPYRVFTEKDVQKNIDDVMNEIESTLSYPVFIKPAGLGSSIGISKAKSRSALQESLRTALRYDRRIVVEQGIEAREIEIGMLGDDEPLYSVIGEIIPANEFYDYEAKYASSASKLIIPADLDDVQKTRITSLAVKAYRAVRARGLARVDFFLDTSKGDIYVNEINTMPGFTPKSMYPLLWQASGIGYAELIDRLITHALSS</sequence>
<evidence type="ECO:0000256" key="1">
    <source>
        <dbReference type="ARBA" id="ARBA00001936"/>
    </source>
</evidence>
<comment type="caution">
    <text evidence="28">The sequence shown here is derived from an EMBL/GenBank/DDBJ whole genome shotgun (WGS) entry which is preliminary data.</text>
</comment>
<feature type="binding site" evidence="24">
    <location>
        <begin position="234"/>
        <end position="235"/>
    </location>
    <ligand>
        <name>ATP</name>
        <dbReference type="ChEBI" id="CHEBI:30616"/>
    </ligand>
</feature>
<dbReference type="Gene3D" id="3.40.50.20">
    <property type="match status" value="1"/>
</dbReference>
<keyword evidence="15 25" id="KW-0464">Manganese</keyword>
<dbReference type="InterPro" id="IPR005905">
    <property type="entry name" value="D_ala_D_ala"/>
</dbReference>
<dbReference type="GO" id="GO:0046872">
    <property type="term" value="F:metal ion binding"/>
    <property type="evidence" value="ECO:0007669"/>
    <property type="project" value="UniProtKB-KW"/>
</dbReference>
<evidence type="ECO:0000256" key="8">
    <source>
        <dbReference type="ARBA" id="ARBA00022598"/>
    </source>
</evidence>
<dbReference type="PIRSF" id="PIRSF039102">
    <property type="entry name" value="Ddl/VanB"/>
    <property type="match status" value="1"/>
</dbReference>
<dbReference type="InterPro" id="IPR011761">
    <property type="entry name" value="ATP-grasp"/>
</dbReference>
<evidence type="ECO:0000256" key="6">
    <source>
        <dbReference type="ARBA" id="ARBA00012216"/>
    </source>
</evidence>
<feature type="binding site" evidence="24">
    <location>
        <begin position="357"/>
        <end position="358"/>
    </location>
    <ligand>
        <name>ATP</name>
        <dbReference type="ChEBI" id="CHEBI:30616"/>
    </ligand>
</feature>